<proteinExistence type="inferred from homology"/>
<evidence type="ECO:0000256" key="1">
    <source>
        <dbReference type="ARBA" id="ARBA00007626"/>
    </source>
</evidence>
<dbReference type="InterPro" id="IPR002885">
    <property type="entry name" value="PPR_rpt"/>
</dbReference>
<gene>
    <name evidence="4" type="ORF">M569_01977</name>
</gene>
<dbReference type="GO" id="GO:0003729">
    <property type="term" value="F:mRNA binding"/>
    <property type="evidence" value="ECO:0007669"/>
    <property type="project" value="TreeGrafter"/>
</dbReference>
<dbReference type="EMBL" id="AUSU01000696">
    <property type="protein sequence ID" value="EPS72780.1"/>
    <property type="molecule type" value="Genomic_DNA"/>
</dbReference>
<dbReference type="InterPro" id="IPR051240">
    <property type="entry name" value="Mito_RNA-Proc/Resp"/>
</dbReference>
<feature type="repeat" description="PPR" evidence="3">
    <location>
        <begin position="780"/>
        <end position="814"/>
    </location>
</feature>
<feature type="repeat" description="PPR" evidence="3">
    <location>
        <begin position="633"/>
        <end position="667"/>
    </location>
</feature>
<feature type="repeat" description="PPR" evidence="3">
    <location>
        <begin position="526"/>
        <end position="560"/>
    </location>
</feature>
<dbReference type="PROSITE" id="PS51375">
    <property type="entry name" value="PPR"/>
    <property type="match status" value="17"/>
</dbReference>
<dbReference type="PANTHER" id="PTHR47933:SF45">
    <property type="entry name" value="PENTACOTRIPEPTIDE-REPEAT REGION OF PRORP DOMAIN-CONTAINING PROTEIN"/>
    <property type="match status" value="1"/>
</dbReference>
<feature type="non-terminal residue" evidence="4">
    <location>
        <position position="1"/>
    </location>
</feature>
<evidence type="ECO:0000256" key="2">
    <source>
        <dbReference type="ARBA" id="ARBA00022737"/>
    </source>
</evidence>
<protein>
    <recommendedName>
        <fullName evidence="6">Pentacotripeptide-repeat region of PRORP domain-containing protein</fullName>
    </recommendedName>
</protein>
<dbReference type="Pfam" id="PF01535">
    <property type="entry name" value="PPR"/>
    <property type="match status" value="2"/>
</dbReference>
<accession>S8D0D1</accession>
<feature type="non-terminal residue" evidence="4">
    <location>
        <position position="897"/>
    </location>
</feature>
<evidence type="ECO:0000256" key="3">
    <source>
        <dbReference type="PROSITE-ProRule" id="PRU00708"/>
    </source>
</evidence>
<feature type="repeat" description="PPR" evidence="3">
    <location>
        <begin position="598"/>
        <end position="632"/>
    </location>
</feature>
<dbReference type="PANTHER" id="PTHR47933">
    <property type="entry name" value="PENTATRICOPEPTIDE REPEAT-CONTAINING PROTEIN 1, MITOCHONDRIAL"/>
    <property type="match status" value="1"/>
</dbReference>
<dbReference type="Gene3D" id="1.25.40.10">
    <property type="entry name" value="Tetratricopeptide repeat domain"/>
    <property type="match status" value="7"/>
</dbReference>
<feature type="repeat" description="PPR" evidence="3">
    <location>
        <begin position="351"/>
        <end position="385"/>
    </location>
</feature>
<evidence type="ECO:0008006" key="6">
    <source>
        <dbReference type="Google" id="ProtNLM"/>
    </source>
</evidence>
<feature type="repeat" description="PPR" evidence="3">
    <location>
        <begin position="386"/>
        <end position="420"/>
    </location>
</feature>
<feature type="repeat" description="PPR" evidence="3">
    <location>
        <begin position="491"/>
        <end position="525"/>
    </location>
</feature>
<evidence type="ECO:0000313" key="5">
    <source>
        <dbReference type="Proteomes" id="UP000015453"/>
    </source>
</evidence>
<feature type="repeat" description="PPR" evidence="3">
    <location>
        <begin position="421"/>
        <end position="455"/>
    </location>
</feature>
<keyword evidence="5" id="KW-1185">Reference proteome</keyword>
<feature type="repeat" description="PPR" evidence="3">
    <location>
        <begin position="850"/>
        <end position="884"/>
    </location>
</feature>
<dbReference type="OrthoDB" id="185373at2759"/>
<dbReference type="InterPro" id="IPR011990">
    <property type="entry name" value="TPR-like_helical_dom_sf"/>
</dbReference>
<organism evidence="4 5">
    <name type="scientific">Genlisea aurea</name>
    <dbReference type="NCBI Taxonomy" id="192259"/>
    <lineage>
        <taxon>Eukaryota</taxon>
        <taxon>Viridiplantae</taxon>
        <taxon>Streptophyta</taxon>
        <taxon>Embryophyta</taxon>
        <taxon>Tracheophyta</taxon>
        <taxon>Spermatophyta</taxon>
        <taxon>Magnoliopsida</taxon>
        <taxon>eudicotyledons</taxon>
        <taxon>Gunneridae</taxon>
        <taxon>Pentapetalae</taxon>
        <taxon>asterids</taxon>
        <taxon>lamiids</taxon>
        <taxon>Lamiales</taxon>
        <taxon>Lentibulariaceae</taxon>
        <taxon>Genlisea</taxon>
    </lineage>
</organism>
<evidence type="ECO:0000313" key="4">
    <source>
        <dbReference type="EMBL" id="EPS72780.1"/>
    </source>
</evidence>
<name>S8D0D1_9LAMI</name>
<feature type="repeat" description="PPR" evidence="3">
    <location>
        <begin position="668"/>
        <end position="702"/>
    </location>
</feature>
<feature type="repeat" description="PPR" evidence="3">
    <location>
        <begin position="280"/>
        <end position="314"/>
    </location>
</feature>
<dbReference type="Pfam" id="PF13041">
    <property type="entry name" value="PPR_2"/>
    <property type="match status" value="6"/>
</dbReference>
<feature type="repeat" description="PPR" evidence="3">
    <location>
        <begin position="743"/>
        <end position="777"/>
    </location>
</feature>
<dbReference type="AlphaFoldDB" id="S8D0D1"/>
<reference evidence="4 5" key="1">
    <citation type="journal article" date="2013" name="BMC Genomics">
        <title>The miniature genome of a carnivorous plant Genlisea aurea contains a low number of genes and short non-coding sequences.</title>
        <authorList>
            <person name="Leushkin E.V."/>
            <person name="Sutormin R.A."/>
            <person name="Nabieva E.R."/>
            <person name="Penin A.A."/>
            <person name="Kondrashov A.S."/>
            <person name="Logacheva M.D."/>
        </authorList>
    </citation>
    <scope>NUCLEOTIDE SEQUENCE [LARGE SCALE GENOMIC DNA]</scope>
</reference>
<dbReference type="NCBIfam" id="TIGR00756">
    <property type="entry name" value="PPR"/>
    <property type="match status" value="17"/>
</dbReference>
<feature type="repeat" description="PPR" evidence="3">
    <location>
        <begin position="456"/>
        <end position="490"/>
    </location>
</feature>
<feature type="repeat" description="PPR" evidence="3">
    <location>
        <begin position="245"/>
        <end position="279"/>
    </location>
</feature>
<comment type="similarity">
    <text evidence="1">Belongs to the PPR family. P subfamily.</text>
</comment>
<feature type="repeat" description="PPR" evidence="3">
    <location>
        <begin position="210"/>
        <end position="244"/>
    </location>
</feature>
<keyword evidence="2" id="KW-0677">Repeat</keyword>
<feature type="repeat" description="PPR" evidence="3">
    <location>
        <begin position="316"/>
        <end position="350"/>
    </location>
</feature>
<comment type="caution">
    <text evidence="4">The sequence shown here is derived from an EMBL/GenBank/DDBJ whole genome shotgun (WGS) entry which is preliminary data.</text>
</comment>
<sequence length="897" mass="100876">SMIRLPAVNAAVPTQLLSSGHSFTSVISSFFKQLSFSISPEPISPPESSSAVLCRDLFSILCRPNWPKDPSLKNFFHSISPPLFSSFLSQYPHLNPHVAFQFFRFLSSAPSFKPDVQAYASLLRFLVKNKSFRDADMIRISMIRSSETAEDVRLVMAMLREMNRGDDSEFSFRLTLKAYNMLLMSLARFVMIDDIKAVYGEMLDDKLSPNIYTFNTLINAYCKLGDVFEAEYFYSMILQADLKPDTHTFTSFILGYCRRKDVDAAREVFKNMPGKGCPRNHVSYNNLMHGLCESGRVDEAELLFSQMRDDGGCVPNERTYTILIDALCGMNRRSESLNLFREMKEKGYKPNVYSYTAMIDGACKEGLLDEATEFFREMLDIGLLPSSATYNALINGYCKKGMMDTALELFRSMESKKCIPNLQTYNELISGFCQSKEVNRAMALLDEMVQQGIVPNVITFNLLVYGQCKVGDVENALRLLWLMDEENIVPDQFTYGALIDALCKKGITDEAYSIFDSLKEKGVPMNEVMYTSLIDGHCNAEKFEVALFLFETMLEHGCHPNECTYNAMISGLCRASKLPEALKYLDRMMLAENGTKPTIVTYSIIIEQMLKEHDFEGAYRIFNDAIGLGLKPDVCTYTSFLLAYFNRGMPKEAEDLVSKMKEQGVKLDLMAYTVLIDGYGRSGSLDRSFDTMKSMVTDGIEPSQYTYAGRSGSVNITDVWKVMEQSTALELFDKMRDHGLEPDSNAYAAVIGGLCREGRRGEARSLFRLMERDGAAAKGGKNGFDTLIQCCCKMGIPDEASRLVDDMLGRGMLPRLESYGLLVCGFYGEGREEEARGTFRGMLRGGYNHDEVVWKVLIDGLMKEGFLEGCCELVVVMRKMGCCINPQTHLALVQGLV</sequence>
<dbReference type="Proteomes" id="UP000015453">
    <property type="component" value="Unassembled WGS sequence"/>
</dbReference>
<dbReference type="Pfam" id="PF12854">
    <property type="entry name" value="PPR_1"/>
    <property type="match status" value="2"/>
</dbReference>
<feature type="repeat" description="PPR" evidence="3">
    <location>
        <begin position="561"/>
        <end position="597"/>
    </location>
</feature>
<dbReference type="SUPFAM" id="SSF81901">
    <property type="entry name" value="HCP-like"/>
    <property type="match status" value="2"/>
</dbReference>